<evidence type="ECO:0000313" key="6">
    <source>
        <dbReference type="EMBL" id="RKN42412.1"/>
    </source>
</evidence>
<dbReference type="GO" id="GO:0051537">
    <property type="term" value="F:2 iron, 2 sulfur cluster binding"/>
    <property type="evidence" value="ECO:0007669"/>
    <property type="project" value="UniProtKB-KW"/>
</dbReference>
<dbReference type="GO" id="GO:0004497">
    <property type="term" value="F:monooxygenase activity"/>
    <property type="evidence" value="ECO:0007669"/>
    <property type="project" value="UniProtKB-ARBA"/>
</dbReference>
<dbReference type="PANTHER" id="PTHR21496">
    <property type="entry name" value="FERREDOXIN-RELATED"/>
    <property type="match status" value="1"/>
</dbReference>
<dbReference type="OrthoDB" id="147178at2"/>
<dbReference type="CDD" id="cd03528">
    <property type="entry name" value="Rieske_RO_ferredoxin"/>
    <property type="match status" value="1"/>
</dbReference>
<reference evidence="6 7" key="1">
    <citation type="journal article" date="2014" name="Int. J. Syst. Evol. Microbiol.">
        <title>Streptomyces hoynatensis sp. nov., isolated from deep marine sediment.</title>
        <authorList>
            <person name="Veyisoglu A."/>
            <person name="Sahin N."/>
        </authorList>
    </citation>
    <scope>NUCLEOTIDE SEQUENCE [LARGE SCALE GENOMIC DNA]</scope>
    <source>
        <strain evidence="6 7">KCTC 29097</strain>
    </source>
</reference>
<evidence type="ECO:0000256" key="2">
    <source>
        <dbReference type="ARBA" id="ARBA00022723"/>
    </source>
</evidence>
<keyword evidence="2" id="KW-0479">Metal-binding</keyword>
<dbReference type="InterPro" id="IPR017941">
    <property type="entry name" value="Rieske_2Fe-2S"/>
</dbReference>
<proteinExistence type="predicted"/>
<dbReference type="GO" id="GO:0016705">
    <property type="term" value="F:oxidoreductase activity, acting on paired donors, with incorporation or reduction of molecular oxygen"/>
    <property type="evidence" value="ECO:0007669"/>
    <property type="project" value="UniProtKB-ARBA"/>
</dbReference>
<evidence type="ECO:0000313" key="7">
    <source>
        <dbReference type="Proteomes" id="UP000272474"/>
    </source>
</evidence>
<gene>
    <name evidence="6" type="ORF">D7294_13460</name>
</gene>
<keyword evidence="1" id="KW-0001">2Fe-2S</keyword>
<dbReference type="PROSITE" id="PS51296">
    <property type="entry name" value="RIESKE"/>
    <property type="match status" value="1"/>
</dbReference>
<feature type="domain" description="Rieske" evidence="5">
    <location>
        <begin position="16"/>
        <end position="111"/>
    </location>
</feature>
<dbReference type="PANTHER" id="PTHR21496:SF23">
    <property type="entry name" value="3-PHENYLPROPIONATE_CINNAMIC ACID DIOXYGENASE FERREDOXIN SUBUNIT"/>
    <property type="match status" value="1"/>
</dbReference>
<dbReference type="Pfam" id="PF00355">
    <property type="entry name" value="Rieske"/>
    <property type="match status" value="1"/>
</dbReference>
<protein>
    <submittedName>
        <fullName evidence="6">Non-heme iron oxygenase ferredoxin subunit</fullName>
    </submittedName>
</protein>
<evidence type="ECO:0000256" key="4">
    <source>
        <dbReference type="ARBA" id="ARBA00023014"/>
    </source>
</evidence>
<evidence type="ECO:0000256" key="3">
    <source>
        <dbReference type="ARBA" id="ARBA00023004"/>
    </source>
</evidence>
<dbReference type="SUPFAM" id="SSF50022">
    <property type="entry name" value="ISP domain"/>
    <property type="match status" value="1"/>
</dbReference>
<sequence length="121" mass="12571">MSHPSGQGAPAPGDFVRVCALGDLEDSVPLRVEVGGTPVSVVRTEGEVFAVNDICSHANVSLSEGEVEDCQIECWLHGSSFDLRTGKPSGLPATRPIPVYPVTIDGDGPDAAVLVSLTQES</sequence>
<evidence type="ECO:0000256" key="1">
    <source>
        <dbReference type="ARBA" id="ARBA00022714"/>
    </source>
</evidence>
<dbReference type="Proteomes" id="UP000272474">
    <property type="component" value="Unassembled WGS sequence"/>
</dbReference>
<accession>A0A3A9Z1T5</accession>
<dbReference type="EMBL" id="RBAL01000006">
    <property type="protein sequence ID" value="RKN42412.1"/>
    <property type="molecule type" value="Genomic_DNA"/>
</dbReference>
<dbReference type="RefSeq" id="WP_120679144.1">
    <property type="nucleotide sequence ID" value="NZ_RBAL01000006.1"/>
</dbReference>
<dbReference type="AlphaFoldDB" id="A0A3A9Z1T5"/>
<organism evidence="6 7">
    <name type="scientific">Streptomyces hoynatensis</name>
    <dbReference type="NCBI Taxonomy" id="1141874"/>
    <lineage>
        <taxon>Bacteria</taxon>
        <taxon>Bacillati</taxon>
        <taxon>Actinomycetota</taxon>
        <taxon>Actinomycetes</taxon>
        <taxon>Kitasatosporales</taxon>
        <taxon>Streptomycetaceae</taxon>
        <taxon>Streptomyces</taxon>
    </lineage>
</organism>
<dbReference type="InterPro" id="IPR036922">
    <property type="entry name" value="Rieske_2Fe-2S_sf"/>
</dbReference>
<comment type="caution">
    <text evidence="6">The sequence shown here is derived from an EMBL/GenBank/DDBJ whole genome shotgun (WGS) entry which is preliminary data.</text>
</comment>
<keyword evidence="3" id="KW-0408">Iron</keyword>
<name>A0A3A9Z1T5_9ACTN</name>
<evidence type="ECO:0000259" key="5">
    <source>
        <dbReference type="PROSITE" id="PS51296"/>
    </source>
</evidence>
<keyword evidence="4" id="KW-0411">Iron-sulfur</keyword>
<dbReference type="GO" id="GO:0046872">
    <property type="term" value="F:metal ion binding"/>
    <property type="evidence" value="ECO:0007669"/>
    <property type="project" value="UniProtKB-KW"/>
</dbReference>
<keyword evidence="7" id="KW-1185">Reference proteome</keyword>
<dbReference type="Gene3D" id="2.102.10.10">
    <property type="entry name" value="Rieske [2Fe-2S] iron-sulphur domain"/>
    <property type="match status" value="1"/>
</dbReference>